<dbReference type="GO" id="GO:0016491">
    <property type="term" value="F:oxidoreductase activity"/>
    <property type="evidence" value="ECO:0007669"/>
    <property type="project" value="UniProtKB-KW"/>
</dbReference>
<dbReference type="PANTHER" id="PTHR43734:SF1">
    <property type="entry name" value="PHYTOENE DESATURASE"/>
    <property type="match status" value="1"/>
</dbReference>
<dbReference type="RefSeq" id="WP_106131467.1">
    <property type="nucleotide sequence ID" value="NZ_PVZG01000049.1"/>
</dbReference>
<evidence type="ECO:0000256" key="4">
    <source>
        <dbReference type="RuleBase" id="RU362075"/>
    </source>
</evidence>
<comment type="pathway">
    <text evidence="1 4">Carotenoid biosynthesis.</text>
</comment>
<sequence length="505" mass="54466">MRRVTGPTDRVVVVGAGLGGLACALHLAAAGRQVTVVEREPVPGGRAGRLSLDGYEFDTGPTVLTMPELIAEPLAAVGEKLIDWLELLPLDPAYRAYYPDGSTLDVLTDTVRMAAEISRVCGPREADGYLQFVDFARKLWQLERNNFIDRNLDTPIDLLNLNLVKLLGMGGFRRLQPKINQYFRDPRTQRIFSFQAMYAGLAPHDALAIYAVIAYLDSVAGVYFPRGGMHAVPKALAGAAEKHGVQFRYETTVARVETTGGRATGVITDSGERIAADVVVLNPDLPIAYRDLLPSSARRRKLRYSPSCVVLHIGSDRAYSKIAHHNIHFGASWKGTFDEVIRQGLLMSDPSLLVTNPSHSDPGVAPPGRQTYYVLAPTPNLEAAPFDWHGGLGRRYADEVLGVLETRGYIGFRDGVQVEQIITPDDWAAQGMAAGTPFASSHTFAQTGPFRPGNLHPSLPNVVFTGSGTQPGVGVPMVLISGKLAASRITGSASGIGPLAGVRHE</sequence>
<dbReference type="SUPFAM" id="SSF51905">
    <property type="entry name" value="FAD/NAD(P)-binding domain"/>
    <property type="match status" value="1"/>
</dbReference>
<comment type="similarity">
    <text evidence="4">Belongs to the carotenoid/retinoid oxidoreductase family.</text>
</comment>
<dbReference type="EMBL" id="PVZG01000049">
    <property type="protein sequence ID" value="PRY17711.1"/>
    <property type="molecule type" value="Genomic_DNA"/>
</dbReference>
<dbReference type="NCBIfam" id="TIGR02734">
    <property type="entry name" value="crtI_fam"/>
    <property type="match status" value="1"/>
</dbReference>
<feature type="domain" description="Amine oxidase" evidence="5">
    <location>
        <begin position="18"/>
        <end position="489"/>
    </location>
</feature>
<keyword evidence="3 4" id="KW-0560">Oxidoreductase</keyword>
<dbReference type="InterPro" id="IPR036188">
    <property type="entry name" value="FAD/NAD-bd_sf"/>
</dbReference>
<evidence type="ECO:0000313" key="6">
    <source>
        <dbReference type="EMBL" id="PRY17711.1"/>
    </source>
</evidence>
<evidence type="ECO:0000256" key="1">
    <source>
        <dbReference type="ARBA" id="ARBA00004829"/>
    </source>
</evidence>
<dbReference type="OrthoDB" id="9774675at2"/>
<dbReference type="Pfam" id="PF01593">
    <property type="entry name" value="Amino_oxidase"/>
    <property type="match status" value="1"/>
</dbReference>
<dbReference type="AlphaFoldDB" id="A0A2T0R958"/>
<dbReference type="Proteomes" id="UP000239209">
    <property type="component" value="Unassembled WGS sequence"/>
</dbReference>
<dbReference type="GO" id="GO:0016117">
    <property type="term" value="P:carotenoid biosynthetic process"/>
    <property type="evidence" value="ECO:0007669"/>
    <property type="project" value="UniProtKB-KW"/>
</dbReference>
<dbReference type="PRINTS" id="PR00419">
    <property type="entry name" value="ADXRDTASE"/>
</dbReference>
<keyword evidence="2 4" id="KW-0125">Carotenoid biosynthesis</keyword>
<dbReference type="PANTHER" id="PTHR43734">
    <property type="entry name" value="PHYTOENE DESATURASE"/>
    <property type="match status" value="1"/>
</dbReference>
<reference evidence="6 7" key="1">
    <citation type="submission" date="2018-03" db="EMBL/GenBank/DDBJ databases">
        <title>Genomic Encyclopedia of Archaeal and Bacterial Type Strains, Phase II (KMG-II): from individual species to whole genera.</title>
        <authorList>
            <person name="Goeker M."/>
        </authorList>
    </citation>
    <scope>NUCLEOTIDE SEQUENCE [LARGE SCALE GENOMIC DNA]</scope>
    <source>
        <strain evidence="6 7">DSM 45348</strain>
    </source>
</reference>
<dbReference type="InterPro" id="IPR014105">
    <property type="entry name" value="Carotenoid/retinoid_OxRdtase"/>
</dbReference>
<protein>
    <submittedName>
        <fullName evidence="6">Phytoene desaturase</fullName>
    </submittedName>
</protein>
<evidence type="ECO:0000256" key="3">
    <source>
        <dbReference type="ARBA" id="ARBA00023002"/>
    </source>
</evidence>
<keyword evidence="7" id="KW-1185">Reference proteome</keyword>
<comment type="caution">
    <text evidence="6">The sequence shown here is derived from an EMBL/GenBank/DDBJ whole genome shotgun (WGS) entry which is preliminary data.</text>
</comment>
<dbReference type="PROSITE" id="PS51257">
    <property type="entry name" value="PROKAR_LIPOPROTEIN"/>
    <property type="match status" value="1"/>
</dbReference>
<accession>A0A2T0R958</accession>
<organism evidence="6 7">
    <name type="scientific">Pseudosporangium ferrugineum</name>
    <dbReference type="NCBI Taxonomy" id="439699"/>
    <lineage>
        <taxon>Bacteria</taxon>
        <taxon>Bacillati</taxon>
        <taxon>Actinomycetota</taxon>
        <taxon>Actinomycetes</taxon>
        <taxon>Micromonosporales</taxon>
        <taxon>Micromonosporaceae</taxon>
        <taxon>Pseudosporangium</taxon>
    </lineage>
</organism>
<evidence type="ECO:0000313" key="7">
    <source>
        <dbReference type="Proteomes" id="UP000239209"/>
    </source>
</evidence>
<evidence type="ECO:0000259" key="5">
    <source>
        <dbReference type="Pfam" id="PF01593"/>
    </source>
</evidence>
<proteinExistence type="inferred from homology"/>
<name>A0A2T0R958_9ACTN</name>
<dbReference type="Gene3D" id="3.50.50.60">
    <property type="entry name" value="FAD/NAD(P)-binding domain"/>
    <property type="match status" value="2"/>
</dbReference>
<dbReference type="InterPro" id="IPR002937">
    <property type="entry name" value="Amino_oxidase"/>
</dbReference>
<evidence type="ECO:0000256" key="2">
    <source>
        <dbReference type="ARBA" id="ARBA00022746"/>
    </source>
</evidence>
<gene>
    <name evidence="6" type="ORF">CLV70_14910</name>
</gene>